<evidence type="ECO:0000313" key="3">
    <source>
        <dbReference type="EMBL" id="VEL41697.1"/>
    </source>
</evidence>
<comment type="caution">
    <text evidence="3">The sequence shown here is derived from an EMBL/GenBank/DDBJ whole genome shotgun (WGS) entry which is preliminary data.</text>
</comment>
<keyword evidence="1" id="KW-0727">SH2 domain</keyword>
<sequence>MKRLEAEQCLLLSGNKHGAFLVRISESRSGEFSLSGESCLL</sequence>
<proteinExistence type="predicted"/>
<dbReference type="InterPro" id="IPR036860">
    <property type="entry name" value="SH2_dom_sf"/>
</dbReference>
<organism evidence="3 4">
    <name type="scientific">Protopolystoma xenopodis</name>
    <dbReference type="NCBI Taxonomy" id="117903"/>
    <lineage>
        <taxon>Eukaryota</taxon>
        <taxon>Metazoa</taxon>
        <taxon>Spiralia</taxon>
        <taxon>Lophotrochozoa</taxon>
        <taxon>Platyhelminthes</taxon>
        <taxon>Monogenea</taxon>
        <taxon>Polyopisthocotylea</taxon>
        <taxon>Polystomatidea</taxon>
        <taxon>Polystomatidae</taxon>
        <taxon>Protopolystoma</taxon>
    </lineage>
</organism>
<keyword evidence="4" id="KW-1185">Reference proteome</keyword>
<dbReference type="AlphaFoldDB" id="A0A448XPI9"/>
<dbReference type="InterPro" id="IPR000980">
    <property type="entry name" value="SH2"/>
</dbReference>
<protein>
    <recommendedName>
        <fullName evidence="2">SH2 domain-containing protein</fullName>
    </recommendedName>
</protein>
<dbReference type="Gene3D" id="3.30.505.10">
    <property type="entry name" value="SH2 domain"/>
    <property type="match status" value="1"/>
</dbReference>
<reference evidence="3" key="1">
    <citation type="submission" date="2018-11" db="EMBL/GenBank/DDBJ databases">
        <authorList>
            <consortium name="Pathogen Informatics"/>
        </authorList>
    </citation>
    <scope>NUCLEOTIDE SEQUENCE</scope>
</reference>
<evidence type="ECO:0000259" key="2">
    <source>
        <dbReference type="PROSITE" id="PS50001"/>
    </source>
</evidence>
<dbReference type="Proteomes" id="UP000784294">
    <property type="component" value="Unassembled WGS sequence"/>
</dbReference>
<dbReference type="EMBL" id="CAAALY010270606">
    <property type="protein sequence ID" value="VEL41697.1"/>
    <property type="molecule type" value="Genomic_DNA"/>
</dbReference>
<dbReference type="OrthoDB" id="28230at2759"/>
<evidence type="ECO:0000313" key="4">
    <source>
        <dbReference type="Proteomes" id="UP000784294"/>
    </source>
</evidence>
<dbReference type="SUPFAM" id="SSF55550">
    <property type="entry name" value="SH2 domain"/>
    <property type="match status" value="1"/>
</dbReference>
<feature type="domain" description="SH2" evidence="2">
    <location>
        <begin position="1"/>
        <end position="35"/>
    </location>
</feature>
<dbReference type="PROSITE" id="PS50001">
    <property type="entry name" value="SH2"/>
    <property type="match status" value="1"/>
</dbReference>
<gene>
    <name evidence="3" type="ORF">PXEA_LOCUS35137</name>
</gene>
<dbReference type="Pfam" id="PF00017">
    <property type="entry name" value="SH2"/>
    <property type="match status" value="1"/>
</dbReference>
<accession>A0A448XPI9</accession>
<evidence type="ECO:0000256" key="1">
    <source>
        <dbReference type="PROSITE-ProRule" id="PRU00191"/>
    </source>
</evidence>
<name>A0A448XPI9_9PLAT</name>